<feature type="region of interest" description="Disordered" evidence="1">
    <location>
        <begin position="1"/>
        <end position="20"/>
    </location>
</feature>
<dbReference type="EMBL" id="WUUT01000001">
    <property type="protein sequence ID" value="MXR50305.1"/>
    <property type="molecule type" value="Genomic_DNA"/>
</dbReference>
<evidence type="ECO:0000313" key="5">
    <source>
        <dbReference type="Proteomes" id="UP000466535"/>
    </source>
</evidence>
<keyword evidence="5" id="KW-1185">Reference proteome</keyword>
<dbReference type="SUPFAM" id="SSF56300">
    <property type="entry name" value="Metallo-dependent phosphatases"/>
    <property type="match status" value="1"/>
</dbReference>
<dbReference type="InterPro" id="IPR029052">
    <property type="entry name" value="Metallo-depent_PP-like"/>
</dbReference>
<accession>A0A6B0SY76</accession>
<dbReference type="PANTHER" id="PTHR43606:SF2">
    <property type="entry name" value="ALKALINE PHOSPHATASE FAMILY PROTEIN (AFU_ORTHOLOGUE AFUA_5G03860)"/>
    <property type="match status" value="1"/>
</dbReference>
<dbReference type="CDD" id="cd07389">
    <property type="entry name" value="MPP_PhoD"/>
    <property type="match status" value="1"/>
</dbReference>
<feature type="domain" description="PhoD-like phosphatase metallophosphatase" evidence="2">
    <location>
        <begin position="167"/>
        <end position="544"/>
    </location>
</feature>
<dbReference type="OrthoDB" id="304816at2157"/>
<dbReference type="Pfam" id="PF09423">
    <property type="entry name" value="PhoD"/>
    <property type="match status" value="1"/>
</dbReference>
<reference evidence="4 5" key="1">
    <citation type="submission" date="2019-12" db="EMBL/GenBank/DDBJ databases">
        <title>Isolation and characterization of three novel carbon monoxide-oxidizing members of Halobacteria from salione crusts and soils.</title>
        <authorList>
            <person name="Myers M.R."/>
            <person name="King G.M."/>
        </authorList>
    </citation>
    <scope>NUCLEOTIDE SEQUENCE [LARGE SCALE GENOMIC DNA]</scope>
    <source>
        <strain evidence="4 5">WSH3</strain>
    </source>
</reference>
<organism evidence="4 5">
    <name type="scientific">Halovenus carboxidivorans</name>
    <dbReference type="NCBI Taxonomy" id="2692199"/>
    <lineage>
        <taxon>Archaea</taxon>
        <taxon>Methanobacteriati</taxon>
        <taxon>Methanobacteriota</taxon>
        <taxon>Stenosarchaea group</taxon>
        <taxon>Halobacteria</taxon>
        <taxon>Halobacteriales</taxon>
        <taxon>Haloarculaceae</taxon>
        <taxon>Halovenus</taxon>
    </lineage>
</organism>
<feature type="region of interest" description="Disordered" evidence="1">
    <location>
        <begin position="46"/>
        <end position="67"/>
    </location>
</feature>
<dbReference type="Proteomes" id="UP000466535">
    <property type="component" value="Unassembled WGS sequence"/>
</dbReference>
<protein>
    <submittedName>
        <fullName evidence="4">Alkaline phosphatase</fullName>
    </submittedName>
</protein>
<dbReference type="Gene3D" id="3.60.21.70">
    <property type="entry name" value="PhoD-like phosphatase"/>
    <property type="match status" value="1"/>
</dbReference>
<dbReference type="InterPro" id="IPR018946">
    <property type="entry name" value="PhoD-like_MPP"/>
</dbReference>
<feature type="domain" description="Phospholipase D N-terminal" evidence="3">
    <location>
        <begin position="62"/>
        <end position="154"/>
    </location>
</feature>
<evidence type="ECO:0000259" key="2">
    <source>
        <dbReference type="Pfam" id="PF09423"/>
    </source>
</evidence>
<sequence length="583" mass="65086">MSDVGQSSSPDEPARSNDDHAELLSILEAHDIALALDTVATGDRSEFVSDSDADPAGTFPQSVASGGPTPSGVILWTRIAPDAFDGDEPLAVEVATDDTFEDIVYSGVLEQPDRIAAHDHTVKIDLDGHLQPDTEYAYRFVYSGVSSRTGHCQTLPDPESSPGSVRFAVLACQNYLNGYFPALHYVAEEDVDFIVHLGDFIYESDDGAFKGLGSYEYPDRELTLPSGADRVQDLDDYRYLHRTYRTDRFLQEALESHTLIAGWDDHEMVNDIYWDHRTDAPGGDHPRGDDPEFMSRLVADAMHAWWEYMPARVEYDPAGESLQDRFQLWRTVEFGDILTLTMTDERLFRDPPREAIPTADNVGPHREPPDRTMLGEEQREWLIDTLTADEALWTVWADEVLTMPFRLGSGPLSVYPVQGGWDGYTRERQRISEAVAAADVDNYVTVTGDMHCYIAGYTQSAYPGRVTGGEGVAQGERIGVEFMTPATTSLNVAEALHLTRGLRGKLTEPLVSRLIEGMNPHIEFFDSHHWGYSVLEFDREACTYRAYSVDKTTDASDADRELVAAYRVPEGTVTLEDVTDEYH</sequence>
<dbReference type="Pfam" id="PF16655">
    <property type="entry name" value="PhoD_N"/>
    <property type="match status" value="1"/>
</dbReference>
<comment type="caution">
    <text evidence="4">The sequence shown here is derived from an EMBL/GenBank/DDBJ whole genome shotgun (WGS) entry which is preliminary data.</text>
</comment>
<dbReference type="InterPro" id="IPR032093">
    <property type="entry name" value="PhoD_N"/>
</dbReference>
<gene>
    <name evidence="4" type="ORF">GRX03_01605</name>
</gene>
<feature type="compositionally biased region" description="Polar residues" evidence="1">
    <location>
        <begin position="1"/>
        <end position="10"/>
    </location>
</feature>
<evidence type="ECO:0000256" key="1">
    <source>
        <dbReference type="SAM" id="MobiDB-lite"/>
    </source>
</evidence>
<dbReference type="InterPro" id="IPR038607">
    <property type="entry name" value="PhoD-like_sf"/>
</dbReference>
<dbReference type="AlphaFoldDB" id="A0A6B0SY76"/>
<proteinExistence type="predicted"/>
<name>A0A6B0SY76_9EURY</name>
<evidence type="ECO:0000313" key="4">
    <source>
        <dbReference type="EMBL" id="MXR50305.1"/>
    </source>
</evidence>
<evidence type="ECO:0000259" key="3">
    <source>
        <dbReference type="Pfam" id="PF16655"/>
    </source>
</evidence>
<dbReference type="RefSeq" id="WP_159762450.1">
    <property type="nucleotide sequence ID" value="NZ_WUUT01000001.1"/>
</dbReference>
<dbReference type="Gene3D" id="2.60.40.380">
    <property type="entry name" value="Purple acid phosphatase-like, N-terminal"/>
    <property type="match status" value="1"/>
</dbReference>
<dbReference type="InterPro" id="IPR052900">
    <property type="entry name" value="Phospholipid_Metab_Enz"/>
</dbReference>
<dbReference type="PANTHER" id="PTHR43606">
    <property type="entry name" value="PHOSPHATASE, PUTATIVE (AFU_ORTHOLOGUE AFUA_6G08710)-RELATED"/>
    <property type="match status" value="1"/>
</dbReference>